<dbReference type="Proteomes" id="UP000593765">
    <property type="component" value="Chromosome"/>
</dbReference>
<dbReference type="EMBL" id="CP063458">
    <property type="protein sequence ID" value="QOV88175.1"/>
    <property type="molecule type" value="Genomic_DNA"/>
</dbReference>
<sequence>MKLTDYEEVRNAHSALRVVASGDSDHLPHWLAQLMIAALRDRRHVTDHHYDSAEPLTISYHADEDADFPYLLAEFKHRDAVPTLIEMLDGEHPSRGAIFALVAIGDKRAVAPLLAVLKRSVEKAEIFERAANALARLKAREALPVLLTHLRRRDIIEAVEKLGDVAAVPALEDVVTRPHVLHEGGYYTGLDKAAIWAARVAIVTLKEKDPTPRYCEFLADRSLGEFERRGMVWRLGDRPDPAAIPHLITAIKTDPSGAVVNQAITVLSVYKHQAAVEGLIGCFDAEFEQKADWKRAYSPAMFRQNIAETLRAITGQSFGADKATWQEWWDREGRNSWKQSP</sequence>
<dbReference type="SUPFAM" id="SSF48371">
    <property type="entry name" value="ARM repeat"/>
    <property type="match status" value="1"/>
</dbReference>
<protein>
    <recommendedName>
        <fullName evidence="3">HEAT repeat domain-containing protein</fullName>
    </recommendedName>
</protein>
<evidence type="ECO:0000313" key="1">
    <source>
        <dbReference type="EMBL" id="QOV88175.1"/>
    </source>
</evidence>
<name>A0A7M2WRK0_9BACT</name>
<dbReference type="AlphaFoldDB" id="A0A7M2WRK0"/>
<dbReference type="InterPro" id="IPR011989">
    <property type="entry name" value="ARM-like"/>
</dbReference>
<proteinExistence type="predicted"/>
<dbReference type="InterPro" id="IPR004155">
    <property type="entry name" value="PBS_lyase_HEAT"/>
</dbReference>
<organism evidence="1 2">
    <name type="scientific">Humisphaera borealis</name>
    <dbReference type="NCBI Taxonomy" id="2807512"/>
    <lineage>
        <taxon>Bacteria</taxon>
        <taxon>Pseudomonadati</taxon>
        <taxon>Planctomycetota</taxon>
        <taxon>Phycisphaerae</taxon>
        <taxon>Tepidisphaerales</taxon>
        <taxon>Tepidisphaeraceae</taxon>
        <taxon>Humisphaera</taxon>
    </lineage>
</organism>
<keyword evidence="2" id="KW-1185">Reference proteome</keyword>
<dbReference type="KEGG" id="hbs:IPV69_18190"/>
<dbReference type="SMART" id="SM00567">
    <property type="entry name" value="EZ_HEAT"/>
    <property type="match status" value="3"/>
</dbReference>
<gene>
    <name evidence="1" type="ORF">IPV69_18190</name>
</gene>
<dbReference type="Pfam" id="PF03130">
    <property type="entry name" value="HEAT_PBS"/>
    <property type="match status" value="1"/>
</dbReference>
<evidence type="ECO:0008006" key="3">
    <source>
        <dbReference type="Google" id="ProtNLM"/>
    </source>
</evidence>
<accession>A0A7M2WRK0</accession>
<evidence type="ECO:0000313" key="2">
    <source>
        <dbReference type="Proteomes" id="UP000593765"/>
    </source>
</evidence>
<dbReference type="RefSeq" id="WP_206291145.1">
    <property type="nucleotide sequence ID" value="NZ_CP063458.1"/>
</dbReference>
<reference evidence="1 2" key="1">
    <citation type="submission" date="2020-10" db="EMBL/GenBank/DDBJ databases">
        <title>Wide distribution of Phycisphaera-like planctomycetes from WD2101 soil group in peatlands and genome analysis of the first cultivated representative.</title>
        <authorList>
            <person name="Dedysh S.N."/>
            <person name="Beletsky A.V."/>
            <person name="Ivanova A."/>
            <person name="Kulichevskaya I.S."/>
            <person name="Suzina N.E."/>
            <person name="Philippov D.A."/>
            <person name="Rakitin A.L."/>
            <person name="Mardanov A.V."/>
            <person name="Ravin N.V."/>
        </authorList>
    </citation>
    <scope>NUCLEOTIDE SEQUENCE [LARGE SCALE GENOMIC DNA]</scope>
    <source>
        <strain evidence="1 2">M1803</strain>
    </source>
</reference>
<dbReference type="Gene3D" id="1.25.10.10">
    <property type="entry name" value="Leucine-rich Repeat Variant"/>
    <property type="match status" value="2"/>
</dbReference>
<dbReference type="InterPro" id="IPR016024">
    <property type="entry name" value="ARM-type_fold"/>
</dbReference>